<reference evidence="2" key="2">
    <citation type="submission" date="2020-09" db="EMBL/GenBank/DDBJ databases">
        <authorList>
            <person name="Sun Q."/>
            <person name="Kim S."/>
        </authorList>
    </citation>
    <scope>NUCLEOTIDE SEQUENCE</scope>
    <source>
        <strain evidence="2">KCTC 12711</strain>
    </source>
</reference>
<dbReference type="RefSeq" id="WP_189402490.1">
    <property type="nucleotide sequence ID" value="NZ_BMXA01000006.1"/>
</dbReference>
<gene>
    <name evidence="2" type="ORF">GCM10008090_29680</name>
</gene>
<dbReference type="PROSITE" id="PS51725">
    <property type="entry name" value="ABM"/>
    <property type="match status" value="1"/>
</dbReference>
<feature type="domain" description="ABM" evidence="1">
    <location>
        <begin position="37"/>
        <end position="128"/>
    </location>
</feature>
<dbReference type="Gene3D" id="3.30.70.100">
    <property type="match status" value="1"/>
</dbReference>
<evidence type="ECO:0000313" key="3">
    <source>
        <dbReference type="Proteomes" id="UP000614811"/>
    </source>
</evidence>
<dbReference type="EMBL" id="BMXA01000006">
    <property type="protein sequence ID" value="GHA18010.1"/>
    <property type="molecule type" value="Genomic_DNA"/>
</dbReference>
<sequence length="134" mass="14365">MRALGENVIKYIASTIVILLLSFSAAAEQLQEQNLKFGMQAVLTASPGKGSELAAIMLRASNVVSTMEGCELYVVQQSLTDENQILVTELWSSKNDHQNSLANEKIQALIGEAKPIISSMSGTPAKYIGGHGIE</sequence>
<name>A0A918S0G8_9GAMM</name>
<reference evidence="2" key="1">
    <citation type="journal article" date="2014" name="Int. J. Syst. Evol. Microbiol.">
        <title>Complete genome sequence of Corynebacterium casei LMG S-19264T (=DSM 44701T), isolated from a smear-ripened cheese.</title>
        <authorList>
            <consortium name="US DOE Joint Genome Institute (JGI-PGF)"/>
            <person name="Walter F."/>
            <person name="Albersmeier A."/>
            <person name="Kalinowski J."/>
            <person name="Ruckert C."/>
        </authorList>
    </citation>
    <scope>NUCLEOTIDE SEQUENCE</scope>
    <source>
        <strain evidence="2">KCTC 12711</strain>
    </source>
</reference>
<dbReference type="Proteomes" id="UP000614811">
    <property type="component" value="Unassembled WGS sequence"/>
</dbReference>
<comment type="caution">
    <text evidence="2">The sequence shown here is derived from an EMBL/GenBank/DDBJ whole genome shotgun (WGS) entry which is preliminary data.</text>
</comment>
<evidence type="ECO:0000259" key="1">
    <source>
        <dbReference type="PROSITE" id="PS51725"/>
    </source>
</evidence>
<accession>A0A918S0G8</accession>
<protein>
    <recommendedName>
        <fullName evidence="1">ABM domain-containing protein</fullName>
    </recommendedName>
</protein>
<dbReference type="SUPFAM" id="SSF54909">
    <property type="entry name" value="Dimeric alpha+beta barrel"/>
    <property type="match status" value="1"/>
</dbReference>
<proteinExistence type="predicted"/>
<evidence type="ECO:0000313" key="2">
    <source>
        <dbReference type="EMBL" id="GHA18010.1"/>
    </source>
</evidence>
<organism evidence="2 3">
    <name type="scientific">Arenicella chitinivorans</name>
    <dbReference type="NCBI Taxonomy" id="1329800"/>
    <lineage>
        <taxon>Bacteria</taxon>
        <taxon>Pseudomonadati</taxon>
        <taxon>Pseudomonadota</taxon>
        <taxon>Gammaproteobacteria</taxon>
        <taxon>Arenicellales</taxon>
        <taxon>Arenicellaceae</taxon>
        <taxon>Arenicella</taxon>
    </lineage>
</organism>
<keyword evidence="3" id="KW-1185">Reference proteome</keyword>
<dbReference type="AlphaFoldDB" id="A0A918S0G8"/>
<dbReference type="InterPro" id="IPR007138">
    <property type="entry name" value="ABM_dom"/>
</dbReference>
<dbReference type="Pfam" id="PF03992">
    <property type="entry name" value="ABM"/>
    <property type="match status" value="1"/>
</dbReference>
<dbReference type="InterPro" id="IPR011008">
    <property type="entry name" value="Dimeric_a/b-barrel"/>
</dbReference>